<dbReference type="Pfam" id="PF07228">
    <property type="entry name" value="SpoIIE"/>
    <property type="match status" value="1"/>
</dbReference>
<feature type="domain" description="PPM-type phosphatase" evidence="3">
    <location>
        <begin position="213"/>
        <end position="444"/>
    </location>
</feature>
<dbReference type="InterPro" id="IPR036457">
    <property type="entry name" value="PPM-type-like_dom_sf"/>
</dbReference>
<dbReference type="SUPFAM" id="SSF81606">
    <property type="entry name" value="PP2C-like"/>
    <property type="match status" value="1"/>
</dbReference>
<dbReference type="PANTHER" id="PTHR43156">
    <property type="entry name" value="STAGE II SPORULATION PROTEIN E-RELATED"/>
    <property type="match status" value="1"/>
</dbReference>
<accession>A0ABW4F660</accession>
<dbReference type="Gene3D" id="3.30.450.40">
    <property type="match status" value="1"/>
</dbReference>
<dbReference type="SMART" id="SM00065">
    <property type="entry name" value="GAF"/>
    <property type="match status" value="1"/>
</dbReference>
<comment type="caution">
    <text evidence="4">The sequence shown here is derived from an EMBL/GenBank/DDBJ whole genome shotgun (WGS) entry which is preliminary data.</text>
</comment>
<protein>
    <submittedName>
        <fullName evidence="4">GAF domain-containing SpoIIE family protein phosphatase</fullName>
    </submittedName>
</protein>
<keyword evidence="5" id="KW-1185">Reference proteome</keyword>
<dbReference type="Proteomes" id="UP001597114">
    <property type="component" value="Unassembled WGS sequence"/>
</dbReference>
<dbReference type="InterPro" id="IPR029016">
    <property type="entry name" value="GAF-like_dom_sf"/>
</dbReference>
<evidence type="ECO:0000313" key="4">
    <source>
        <dbReference type="EMBL" id="MFD1522392.1"/>
    </source>
</evidence>
<reference evidence="5" key="1">
    <citation type="journal article" date="2019" name="Int. J. Syst. Evol. Microbiol.">
        <title>The Global Catalogue of Microorganisms (GCM) 10K type strain sequencing project: providing services to taxonomists for standard genome sequencing and annotation.</title>
        <authorList>
            <consortium name="The Broad Institute Genomics Platform"/>
            <consortium name="The Broad Institute Genome Sequencing Center for Infectious Disease"/>
            <person name="Wu L."/>
            <person name="Ma J."/>
        </authorList>
    </citation>
    <scope>NUCLEOTIDE SEQUENCE [LARGE SCALE GENOMIC DNA]</scope>
    <source>
        <strain evidence="5">CCM 7043</strain>
    </source>
</reference>
<dbReference type="InterPro" id="IPR003018">
    <property type="entry name" value="GAF"/>
</dbReference>
<proteinExistence type="predicted"/>
<dbReference type="EMBL" id="JBHUCO010000045">
    <property type="protein sequence ID" value="MFD1522392.1"/>
    <property type="molecule type" value="Genomic_DNA"/>
</dbReference>
<dbReference type="PANTHER" id="PTHR43156:SF2">
    <property type="entry name" value="STAGE II SPORULATION PROTEIN E"/>
    <property type="match status" value="1"/>
</dbReference>
<sequence length="447" mass="47492">MGADGEQARIAPVQDARDLDRLAAVARYEILDAPPDGAFDRIAALAARWFHAPIATVTIVDKDRVWLTAAHGLEGVRQVGPEPGLCASAVLPEAPYVVSDVLLDPRAADNPLVRAAMGVRFYAAAPIVTRDGHRLGTINVLDVEPREVTDAGLAALQDLAEIVMDQLELRLSALRTVRAERQLRRLADEHRAEIEQFAGTLQRTLLPPALPEVPGLELACHYHTASARDVGGDFYDVFALPDGRWAFFLGDVCGHGASAAALTSMTRYSLRAAALHDPDPIRVLSEVNGVLLQDPATENRFATVIYGIVEQDAGVPDGVLVTLGTGGHEPPLRLRVGEQGLDVGCTSAVEAGPRRVGMLVGAVPDAYFMTWRLTLRPGETLLLYTDGLTDTAVGGEQLGQDGVARLLGKGRGCTAADVVRDLVAHIAGFDPPPRDDIALLALGVPGG</sequence>
<feature type="domain" description="GAF" evidence="2">
    <location>
        <begin position="34"/>
        <end position="179"/>
    </location>
</feature>
<dbReference type="InterPro" id="IPR052016">
    <property type="entry name" value="Bact_Sigma-Reg"/>
</dbReference>
<dbReference type="SUPFAM" id="SSF55781">
    <property type="entry name" value="GAF domain-like"/>
    <property type="match status" value="1"/>
</dbReference>
<evidence type="ECO:0000259" key="3">
    <source>
        <dbReference type="SMART" id="SM00331"/>
    </source>
</evidence>
<keyword evidence="1" id="KW-0378">Hydrolase</keyword>
<gene>
    <name evidence="4" type="ORF">ACFSJD_33190</name>
</gene>
<evidence type="ECO:0000313" key="5">
    <source>
        <dbReference type="Proteomes" id="UP001597114"/>
    </source>
</evidence>
<dbReference type="SMART" id="SM00331">
    <property type="entry name" value="PP2C_SIG"/>
    <property type="match status" value="1"/>
</dbReference>
<evidence type="ECO:0000259" key="2">
    <source>
        <dbReference type="SMART" id="SM00065"/>
    </source>
</evidence>
<evidence type="ECO:0000256" key="1">
    <source>
        <dbReference type="ARBA" id="ARBA00022801"/>
    </source>
</evidence>
<dbReference type="Pfam" id="PF01590">
    <property type="entry name" value="GAF"/>
    <property type="match status" value="1"/>
</dbReference>
<dbReference type="Gene3D" id="3.60.40.10">
    <property type="entry name" value="PPM-type phosphatase domain"/>
    <property type="match status" value="1"/>
</dbReference>
<dbReference type="InterPro" id="IPR001932">
    <property type="entry name" value="PPM-type_phosphatase-like_dom"/>
</dbReference>
<name>A0ABW4F660_9PSEU</name>
<organism evidence="4 5">
    <name type="scientific">Pseudonocardia yunnanensis</name>
    <dbReference type="NCBI Taxonomy" id="58107"/>
    <lineage>
        <taxon>Bacteria</taxon>
        <taxon>Bacillati</taxon>
        <taxon>Actinomycetota</taxon>
        <taxon>Actinomycetes</taxon>
        <taxon>Pseudonocardiales</taxon>
        <taxon>Pseudonocardiaceae</taxon>
        <taxon>Pseudonocardia</taxon>
    </lineage>
</organism>
<dbReference type="RefSeq" id="WP_344723755.1">
    <property type="nucleotide sequence ID" value="NZ_BAAAUS010000023.1"/>
</dbReference>